<gene>
    <name evidence="3" type="ORF">I6E12_07295</name>
</gene>
<dbReference type="EMBL" id="JADYTN010000014">
    <property type="protein sequence ID" value="MCF2563915.1"/>
    <property type="molecule type" value="Genomic_DNA"/>
</dbReference>
<dbReference type="Pfam" id="PF13280">
    <property type="entry name" value="WYL"/>
    <property type="match status" value="1"/>
</dbReference>
<sequence length="300" mass="35953">MAANLIAKYIWEVNALAKARHGLSLEELNEQWRDSYLYDDKDIVRKTWWEHRNQIGVQFGIDIEFDKQNKRYFIKSRNEINRPAIQEWLLDSFAVGNMLLQGKDLRGRILCEHIPSGYEYLTEIIQAMREGKCLTITYQSFWKEEVQVISLEPYFIKVFKQRWYLIARSSAHEELRRYALDRIQDLHISNQKFKIPKDFDAEEMYEDAYGIVIGKEEKVERIEINVYNNQAKYFRSLPLHSSQREIETSDSCSVFEYYLKPTYDFIQELLLHGPDVEVIHPNSLRQLMKQRIEEMTELYK</sequence>
<dbReference type="PROSITE" id="PS52050">
    <property type="entry name" value="WYL"/>
    <property type="match status" value="1"/>
</dbReference>
<dbReference type="Pfam" id="PF25583">
    <property type="entry name" value="WCX"/>
    <property type="match status" value="1"/>
</dbReference>
<reference evidence="3 4" key="1">
    <citation type="submission" date="2020-12" db="EMBL/GenBank/DDBJ databases">
        <title>Whole genome sequences of gut porcine anaerobes.</title>
        <authorList>
            <person name="Kubasova T."/>
            <person name="Jahodarova E."/>
            <person name="Rychlik I."/>
        </authorList>
    </citation>
    <scope>NUCLEOTIDE SEQUENCE [LARGE SCALE GENOMIC DNA]</scope>
    <source>
        <strain evidence="3 4">An925</strain>
    </source>
</reference>
<evidence type="ECO:0000313" key="4">
    <source>
        <dbReference type="Proteomes" id="UP001200470"/>
    </source>
</evidence>
<feature type="domain" description="WYL" evidence="1">
    <location>
        <begin position="119"/>
        <end position="187"/>
    </location>
</feature>
<evidence type="ECO:0000259" key="2">
    <source>
        <dbReference type="Pfam" id="PF25583"/>
    </source>
</evidence>
<dbReference type="PANTHER" id="PTHR34580:SF9">
    <property type="entry name" value="SLL5097 PROTEIN"/>
    <property type="match status" value="1"/>
</dbReference>
<name>A0ABS9CGD7_9BACT</name>
<dbReference type="InterPro" id="IPR026881">
    <property type="entry name" value="WYL_dom"/>
</dbReference>
<comment type="caution">
    <text evidence="3">The sequence shown here is derived from an EMBL/GenBank/DDBJ whole genome shotgun (WGS) entry which is preliminary data.</text>
</comment>
<feature type="domain" description="WCX" evidence="2">
    <location>
        <begin position="220"/>
        <end position="295"/>
    </location>
</feature>
<keyword evidence="4" id="KW-1185">Reference proteome</keyword>
<accession>A0ABS9CGD7</accession>
<dbReference type="InterPro" id="IPR051534">
    <property type="entry name" value="CBASS_pafABC_assoc_protein"/>
</dbReference>
<dbReference type="RefSeq" id="WP_301638116.1">
    <property type="nucleotide sequence ID" value="NZ_JADYTN010000014.1"/>
</dbReference>
<dbReference type="PANTHER" id="PTHR34580">
    <property type="match status" value="1"/>
</dbReference>
<proteinExistence type="predicted"/>
<evidence type="ECO:0000313" key="3">
    <source>
        <dbReference type="EMBL" id="MCF2563915.1"/>
    </source>
</evidence>
<dbReference type="Proteomes" id="UP001200470">
    <property type="component" value="Unassembled WGS sequence"/>
</dbReference>
<evidence type="ECO:0000259" key="1">
    <source>
        <dbReference type="Pfam" id="PF13280"/>
    </source>
</evidence>
<organism evidence="3 4">
    <name type="scientific">Xylanibacter brevis</name>
    <dbReference type="NCBI Taxonomy" id="83231"/>
    <lineage>
        <taxon>Bacteria</taxon>
        <taxon>Pseudomonadati</taxon>
        <taxon>Bacteroidota</taxon>
        <taxon>Bacteroidia</taxon>
        <taxon>Bacteroidales</taxon>
        <taxon>Prevotellaceae</taxon>
        <taxon>Xylanibacter</taxon>
    </lineage>
</organism>
<dbReference type="InterPro" id="IPR057727">
    <property type="entry name" value="WCX_dom"/>
</dbReference>
<protein>
    <submittedName>
        <fullName evidence="3">WYL domain-containing protein</fullName>
    </submittedName>
</protein>